<feature type="non-terminal residue" evidence="1">
    <location>
        <position position="47"/>
    </location>
</feature>
<sequence length="47" mass="5177">MHQRVIGLNLKGHQLHGSLSPHVGNLTLLKNLNLGNNSFHGEIPKEL</sequence>
<reference evidence="1 2" key="2">
    <citation type="journal article" date="2017" name="Front. Plant Sci.">
        <title>Gene Classification and Mining of Molecular Markers Useful in Red Clover (Trifolium pratense) Breeding.</title>
        <authorList>
            <person name="Istvanek J."/>
            <person name="Dluhosova J."/>
            <person name="Dluhos P."/>
            <person name="Patkova L."/>
            <person name="Nedelnik J."/>
            <person name="Repkova J."/>
        </authorList>
    </citation>
    <scope>NUCLEOTIDE SEQUENCE [LARGE SCALE GENOMIC DNA]</scope>
    <source>
        <strain evidence="2">cv. Tatra</strain>
        <tissue evidence="1">Young leaves</tissue>
    </source>
</reference>
<dbReference type="STRING" id="57577.A0A2K3KJV5"/>
<dbReference type="InterPro" id="IPR032675">
    <property type="entry name" value="LRR_dom_sf"/>
</dbReference>
<dbReference type="AlphaFoldDB" id="A0A2K3KJV5"/>
<dbReference type="SUPFAM" id="SSF52058">
    <property type="entry name" value="L domain-like"/>
    <property type="match status" value="1"/>
</dbReference>
<dbReference type="EMBL" id="ASHM01195786">
    <property type="protein sequence ID" value="PNX66591.1"/>
    <property type="molecule type" value="Genomic_DNA"/>
</dbReference>
<name>A0A2K3KJV5_TRIPR</name>
<organism evidence="1 2">
    <name type="scientific">Trifolium pratense</name>
    <name type="common">Red clover</name>
    <dbReference type="NCBI Taxonomy" id="57577"/>
    <lineage>
        <taxon>Eukaryota</taxon>
        <taxon>Viridiplantae</taxon>
        <taxon>Streptophyta</taxon>
        <taxon>Embryophyta</taxon>
        <taxon>Tracheophyta</taxon>
        <taxon>Spermatophyta</taxon>
        <taxon>Magnoliopsida</taxon>
        <taxon>eudicotyledons</taxon>
        <taxon>Gunneridae</taxon>
        <taxon>Pentapetalae</taxon>
        <taxon>rosids</taxon>
        <taxon>fabids</taxon>
        <taxon>Fabales</taxon>
        <taxon>Fabaceae</taxon>
        <taxon>Papilionoideae</taxon>
        <taxon>50 kb inversion clade</taxon>
        <taxon>NPAAA clade</taxon>
        <taxon>Hologalegina</taxon>
        <taxon>IRL clade</taxon>
        <taxon>Trifolieae</taxon>
        <taxon>Trifolium</taxon>
    </lineage>
</organism>
<proteinExistence type="predicted"/>
<comment type="caution">
    <text evidence="1">The sequence shown here is derived from an EMBL/GenBank/DDBJ whole genome shotgun (WGS) entry which is preliminary data.</text>
</comment>
<dbReference type="Proteomes" id="UP000236291">
    <property type="component" value="Unassembled WGS sequence"/>
</dbReference>
<accession>A0A2K3KJV5</accession>
<evidence type="ECO:0000313" key="1">
    <source>
        <dbReference type="EMBL" id="PNX66591.1"/>
    </source>
</evidence>
<dbReference type="Gene3D" id="3.80.10.10">
    <property type="entry name" value="Ribonuclease Inhibitor"/>
    <property type="match status" value="1"/>
</dbReference>
<protein>
    <submittedName>
        <fullName evidence="1">Kinase-like protein</fullName>
    </submittedName>
</protein>
<gene>
    <name evidence="1" type="ORF">L195_g063124</name>
</gene>
<keyword evidence="1" id="KW-0418">Kinase</keyword>
<keyword evidence="1" id="KW-0808">Transferase</keyword>
<reference evidence="1 2" key="1">
    <citation type="journal article" date="2014" name="Am. J. Bot.">
        <title>Genome assembly and annotation for red clover (Trifolium pratense; Fabaceae).</title>
        <authorList>
            <person name="Istvanek J."/>
            <person name="Jaros M."/>
            <person name="Krenek A."/>
            <person name="Repkova J."/>
        </authorList>
    </citation>
    <scope>NUCLEOTIDE SEQUENCE [LARGE SCALE GENOMIC DNA]</scope>
    <source>
        <strain evidence="2">cv. Tatra</strain>
        <tissue evidence="1">Young leaves</tissue>
    </source>
</reference>
<evidence type="ECO:0000313" key="2">
    <source>
        <dbReference type="Proteomes" id="UP000236291"/>
    </source>
</evidence>
<dbReference type="GO" id="GO:0016301">
    <property type="term" value="F:kinase activity"/>
    <property type="evidence" value="ECO:0007669"/>
    <property type="project" value="UniProtKB-KW"/>
</dbReference>